<evidence type="ECO:0000313" key="2">
    <source>
        <dbReference type="EMBL" id="OUR98685.1"/>
    </source>
</evidence>
<organism evidence="2 3">
    <name type="scientific">Halobacteriovorax marinus</name>
    <dbReference type="NCBI Taxonomy" id="97084"/>
    <lineage>
        <taxon>Bacteria</taxon>
        <taxon>Pseudomonadati</taxon>
        <taxon>Bdellovibrionota</taxon>
        <taxon>Bacteriovoracia</taxon>
        <taxon>Bacteriovoracales</taxon>
        <taxon>Halobacteriovoraceae</taxon>
        <taxon>Halobacteriovorax</taxon>
    </lineage>
</organism>
<accession>A0A1Y5FH81</accession>
<feature type="domain" description="Glycosyltransferase 2-like" evidence="1">
    <location>
        <begin position="4"/>
        <end position="164"/>
    </location>
</feature>
<dbReference type="AlphaFoldDB" id="A0A1Y5FH81"/>
<dbReference type="EMBL" id="MAAO01000004">
    <property type="protein sequence ID" value="OUR98685.1"/>
    <property type="molecule type" value="Genomic_DNA"/>
</dbReference>
<protein>
    <recommendedName>
        <fullName evidence="1">Glycosyltransferase 2-like domain-containing protein</fullName>
    </recommendedName>
</protein>
<dbReference type="PANTHER" id="PTHR22916:SF3">
    <property type="entry name" value="UDP-GLCNAC:BETAGAL BETA-1,3-N-ACETYLGLUCOSAMINYLTRANSFERASE-LIKE PROTEIN 1"/>
    <property type="match status" value="1"/>
</dbReference>
<reference evidence="3" key="1">
    <citation type="journal article" date="2017" name="Proc. Natl. Acad. Sci. U.S.A.">
        <title>Simulation of Deepwater Horizon oil plume reveals substrate specialization within a complex community of hydrocarbon-degraders.</title>
        <authorList>
            <person name="Hu P."/>
            <person name="Dubinsky E.A."/>
            <person name="Probst A.J."/>
            <person name="Wang J."/>
            <person name="Sieber C.M.K."/>
            <person name="Tom L.M."/>
            <person name="Gardinali P."/>
            <person name="Banfield J.F."/>
            <person name="Atlas R.M."/>
            <person name="Andersen G.L."/>
        </authorList>
    </citation>
    <scope>NUCLEOTIDE SEQUENCE [LARGE SCALE GENOMIC DNA]</scope>
</reference>
<dbReference type="GO" id="GO:0016758">
    <property type="term" value="F:hexosyltransferase activity"/>
    <property type="evidence" value="ECO:0007669"/>
    <property type="project" value="UniProtKB-ARBA"/>
</dbReference>
<gene>
    <name evidence="2" type="ORF">A9Q84_04535</name>
</gene>
<dbReference type="Pfam" id="PF00535">
    <property type="entry name" value="Glycos_transf_2"/>
    <property type="match status" value="1"/>
</dbReference>
<dbReference type="PANTHER" id="PTHR22916">
    <property type="entry name" value="GLYCOSYLTRANSFERASE"/>
    <property type="match status" value="1"/>
</dbReference>
<dbReference type="Gene3D" id="3.90.550.10">
    <property type="entry name" value="Spore Coat Polysaccharide Biosynthesis Protein SpsA, Chain A"/>
    <property type="match status" value="1"/>
</dbReference>
<dbReference type="InterPro" id="IPR001173">
    <property type="entry name" value="Glyco_trans_2-like"/>
</dbReference>
<sequence>MKVTVVIPTFKRSDYLERLLISIDKQTFKDFEVIVVDDHSPNQDEYEIVIEKFQNKFKKFTYLTNEKNSGAPHSRNRGINLALGDLIALVDDDDEWFPTKLEKQVKRFAEFGEELGIVYTWADVVNSDKVKIDENREIVIGDGRSSIINRCFICSPSVMLRKSVLINSGLFDESFPSCQDWDMWTRVLFNGYKCSVIEEPLVYYYKHDGPSIGTSPRAKLGFRKYYFKHLFKLLRYFQLRHLYRMVMYTIRSL</sequence>
<name>A0A1Y5FH81_9BACT</name>
<dbReference type="CDD" id="cd00761">
    <property type="entry name" value="Glyco_tranf_GTA_type"/>
    <property type="match status" value="1"/>
</dbReference>
<evidence type="ECO:0000259" key="1">
    <source>
        <dbReference type="Pfam" id="PF00535"/>
    </source>
</evidence>
<comment type="caution">
    <text evidence="2">The sequence shown here is derived from an EMBL/GenBank/DDBJ whole genome shotgun (WGS) entry which is preliminary data.</text>
</comment>
<proteinExistence type="predicted"/>
<dbReference type="InterPro" id="IPR029044">
    <property type="entry name" value="Nucleotide-diphossugar_trans"/>
</dbReference>
<evidence type="ECO:0000313" key="3">
    <source>
        <dbReference type="Proteomes" id="UP000196531"/>
    </source>
</evidence>
<dbReference type="SUPFAM" id="SSF53448">
    <property type="entry name" value="Nucleotide-diphospho-sugar transferases"/>
    <property type="match status" value="1"/>
</dbReference>
<dbReference type="Proteomes" id="UP000196531">
    <property type="component" value="Unassembled WGS sequence"/>
</dbReference>